<feature type="region of interest" description="Disordered" evidence="1">
    <location>
        <begin position="268"/>
        <end position="291"/>
    </location>
</feature>
<dbReference type="AlphaFoldDB" id="F4Q1B3"/>
<dbReference type="RefSeq" id="XP_004366518.1">
    <property type="nucleotide sequence ID" value="XM_004366461.1"/>
</dbReference>
<feature type="transmembrane region" description="Helical" evidence="2">
    <location>
        <begin position="231"/>
        <end position="251"/>
    </location>
</feature>
<dbReference type="KEGG" id="dfa:DFA_04109"/>
<keyword evidence="2" id="KW-0472">Membrane</keyword>
<organism evidence="3 4">
    <name type="scientific">Cavenderia fasciculata</name>
    <name type="common">Slime mold</name>
    <name type="synonym">Dictyostelium fasciculatum</name>
    <dbReference type="NCBI Taxonomy" id="261658"/>
    <lineage>
        <taxon>Eukaryota</taxon>
        <taxon>Amoebozoa</taxon>
        <taxon>Evosea</taxon>
        <taxon>Eumycetozoa</taxon>
        <taxon>Dictyostelia</taxon>
        <taxon>Acytosteliales</taxon>
        <taxon>Cavenderiaceae</taxon>
        <taxon>Cavenderia</taxon>
    </lineage>
</organism>
<evidence type="ECO:0000256" key="1">
    <source>
        <dbReference type="SAM" id="MobiDB-lite"/>
    </source>
</evidence>
<dbReference type="STRING" id="1054147.F4Q1B3"/>
<evidence type="ECO:0000313" key="3">
    <source>
        <dbReference type="EMBL" id="EGG18614.1"/>
    </source>
</evidence>
<feature type="transmembrane region" description="Helical" evidence="2">
    <location>
        <begin position="7"/>
        <end position="28"/>
    </location>
</feature>
<keyword evidence="4" id="KW-1185">Reference proteome</keyword>
<evidence type="ECO:0000256" key="2">
    <source>
        <dbReference type="SAM" id="Phobius"/>
    </source>
</evidence>
<proteinExistence type="predicted"/>
<keyword evidence="2" id="KW-0812">Transmembrane</keyword>
<dbReference type="GeneID" id="14870707"/>
<protein>
    <submittedName>
        <fullName evidence="3">Uncharacterized protein</fullName>
    </submittedName>
</protein>
<gene>
    <name evidence="3" type="ORF">DFA_04109</name>
</gene>
<name>F4Q1B3_CACFS</name>
<sequence>MKSSSSIIIRLLFLFIFIFGQICSINGMDDGWWSSSSEGPQCAEDCTVPPSSWVPSAPCMQWGCNGTTGQCGQVSMCPTILGCYDAECTMEGCRYNVSTCYSCENQMMTDGGDCYERLCNTTDVLVINKCASPDPCQYSSCNEATKKCQLSVPLCQPSTTDHCTLHQCDATQRKCTQKENTCDQQNQSNLNSNCTQFKCINEEGGCVESDIEPFPEHCVASVPTKPLGPGVVAGIVIGAVALVAVAGVAVFKAVNSVSQAQSISNTKMNGANNNPLFQPNPAGANPLYTEP</sequence>
<evidence type="ECO:0000313" key="4">
    <source>
        <dbReference type="Proteomes" id="UP000007797"/>
    </source>
</evidence>
<dbReference type="Proteomes" id="UP000007797">
    <property type="component" value="Unassembled WGS sequence"/>
</dbReference>
<accession>F4Q1B3</accession>
<reference evidence="4" key="1">
    <citation type="journal article" date="2011" name="Genome Res.">
        <title>Phylogeny-wide analysis of social amoeba genomes highlights ancient origins for complex intercellular communication.</title>
        <authorList>
            <person name="Heidel A.J."/>
            <person name="Lawal H.M."/>
            <person name="Felder M."/>
            <person name="Schilde C."/>
            <person name="Helps N.R."/>
            <person name="Tunggal B."/>
            <person name="Rivero F."/>
            <person name="John U."/>
            <person name="Schleicher M."/>
            <person name="Eichinger L."/>
            <person name="Platzer M."/>
            <person name="Noegel A.A."/>
            <person name="Schaap P."/>
            <person name="Gloeckner G."/>
        </authorList>
    </citation>
    <scope>NUCLEOTIDE SEQUENCE [LARGE SCALE GENOMIC DNA]</scope>
    <source>
        <strain evidence="4">SH3</strain>
    </source>
</reference>
<keyword evidence="2" id="KW-1133">Transmembrane helix</keyword>
<feature type="compositionally biased region" description="Polar residues" evidence="1">
    <location>
        <begin position="268"/>
        <end position="277"/>
    </location>
</feature>
<dbReference type="EMBL" id="GL883018">
    <property type="protein sequence ID" value="EGG18614.1"/>
    <property type="molecule type" value="Genomic_DNA"/>
</dbReference>